<name>A0AAV4SJL5_CAEEX</name>
<organism evidence="1 2">
    <name type="scientific">Caerostris extrusa</name>
    <name type="common">Bark spider</name>
    <name type="synonym">Caerostris bankana</name>
    <dbReference type="NCBI Taxonomy" id="172846"/>
    <lineage>
        <taxon>Eukaryota</taxon>
        <taxon>Metazoa</taxon>
        <taxon>Ecdysozoa</taxon>
        <taxon>Arthropoda</taxon>
        <taxon>Chelicerata</taxon>
        <taxon>Arachnida</taxon>
        <taxon>Araneae</taxon>
        <taxon>Araneomorphae</taxon>
        <taxon>Entelegynae</taxon>
        <taxon>Araneoidea</taxon>
        <taxon>Araneidae</taxon>
        <taxon>Caerostris</taxon>
    </lineage>
</organism>
<dbReference type="AlphaFoldDB" id="A0AAV4SJL5"/>
<reference evidence="1 2" key="1">
    <citation type="submission" date="2021-06" db="EMBL/GenBank/DDBJ databases">
        <title>Caerostris extrusa draft genome.</title>
        <authorList>
            <person name="Kono N."/>
            <person name="Arakawa K."/>
        </authorList>
    </citation>
    <scope>NUCLEOTIDE SEQUENCE [LARGE SCALE GENOMIC DNA]</scope>
</reference>
<keyword evidence="2" id="KW-1185">Reference proteome</keyword>
<dbReference type="EMBL" id="BPLR01009583">
    <property type="protein sequence ID" value="GIY33026.1"/>
    <property type="molecule type" value="Genomic_DNA"/>
</dbReference>
<proteinExistence type="predicted"/>
<accession>A0AAV4SJL5</accession>
<sequence length="103" mass="12017">MVMWTPVKRELSFLSDGSAKSFPFKVRVFEATSVMQKFSSTCRAFERVAESIYTCFCEYSNKLPVTPWRNRSNVLGEHWNKRLQEGEAYFKVFRKTPFSSGNP</sequence>
<protein>
    <submittedName>
        <fullName evidence="1">Uncharacterized protein</fullName>
    </submittedName>
</protein>
<evidence type="ECO:0000313" key="2">
    <source>
        <dbReference type="Proteomes" id="UP001054945"/>
    </source>
</evidence>
<comment type="caution">
    <text evidence="1">The sequence shown here is derived from an EMBL/GenBank/DDBJ whole genome shotgun (WGS) entry which is preliminary data.</text>
</comment>
<gene>
    <name evidence="1" type="ORF">CEXT_113131</name>
</gene>
<evidence type="ECO:0000313" key="1">
    <source>
        <dbReference type="EMBL" id="GIY33026.1"/>
    </source>
</evidence>
<dbReference type="Proteomes" id="UP001054945">
    <property type="component" value="Unassembled WGS sequence"/>
</dbReference>